<proteinExistence type="predicted"/>
<dbReference type="KEGG" id="dpd:Deipe_3240"/>
<keyword evidence="2" id="KW-1185">Reference proteome</keyword>
<organism evidence="1 2">
    <name type="scientific">Deinococcus peraridilitoris (strain DSM 19664 / LMG 22246 / CIP 109416 / KR-200)</name>
    <dbReference type="NCBI Taxonomy" id="937777"/>
    <lineage>
        <taxon>Bacteria</taxon>
        <taxon>Thermotogati</taxon>
        <taxon>Deinococcota</taxon>
        <taxon>Deinococci</taxon>
        <taxon>Deinococcales</taxon>
        <taxon>Deinococcaceae</taxon>
        <taxon>Deinococcus</taxon>
    </lineage>
</organism>
<dbReference type="AlphaFoldDB" id="L0A477"/>
<gene>
    <name evidence="1" type="ordered locus">Deipe_3240</name>
</gene>
<dbReference type="Gene3D" id="3.30.1490.20">
    <property type="entry name" value="ATP-grasp fold, A domain"/>
    <property type="match status" value="1"/>
</dbReference>
<accession>L0A477</accession>
<dbReference type="Proteomes" id="UP000010467">
    <property type="component" value="Chromosome"/>
</dbReference>
<evidence type="ECO:0000313" key="2">
    <source>
        <dbReference type="Proteomes" id="UP000010467"/>
    </source>
</evidence>
<dbReference type="InterPro" id="IPR013815">
    <property type="entry name" value="ATP_grasp_subdomain_1"/>
</dbReference>
<dbReference type="GO" id="GO:0005524">
    <property type="term" value="F:ATP binding"/>
    <property type="evidence" value="ECO:0007669"/>
    <property type="project" value="InterPro"/>
</dbReference>
<reference evidence="2" key="1">
    <citation type="submission" date="2012-03" db="EMBL/GenBank/DDBJ databases">
        <title>Complete sequence of chromosome of Deinococcus peraridilitoris DSM 19664.</title>
        <authorList>
            <person name="Lucas S."/>
            <person name="Copeland A."/>
            <person name="Lapidus A."/>
            <person name="Glavina del Rio T."/>
            <person name="Dalin E."/>
            <person name="Tice H."/>
            <person name="Bruce D."/>
            <person name="Goodwin L."/>
            <person name="Pitluck S."/>
            <person name="Peters L."/>
            <person name="Mikhailova N."/>
            <person name="Lu M."/>
            <person name="Kyrpides N."/>
            <person name="Mavromatis K."/>
            <person name="Ivanova N."/>
            <person name="Brettin T."/>
            <person name="Detter J.C."/>
            <person name="Han C."/>
            <person name="Larimer F."/>
            <person name="Land M."/>
            <person name="Hauser L."/>
            <person name="Markowitz V."/>
            <person name="Cheng J.-F."/>
            <person name="Hugenholtz P."/>
            <person name="Woyke T."/>
            <person name="Wu D."/>
            <person name="Pukall R."/>
            <person name="Steenblock K."/>
            <person name="Brambilla E."/>
            <person name="Klenk H.-P."/>
            <person name="Eisen J.A."/>
        </authorList>
    </citation>
    <scope>NUCLEOTIDE SEQUENCE [LARGE SCALE GENOMIC DNA]</scope>
    <source>
        <strain evidence="2">DSM 19664 / LMG 22246 / CIP 109416 / KR-200</strain>
    </source>
</reference>
<dbReference type="HOGENOM" id="CLU_1522746_0_0_0"/>
<dbReference type="STRING" id="937777.Deipe_3240"/>
<dbReference type="PATRIC" id="fig|937777.3.peg.3256"/>
<evidence type="ECO:0000313" key="1">
    <source>
        <dbReference type="EMBL" id="AFZ68683.1"/>
    </source>
</evidence>
<name>L0A477_DEIPD</name>
<dbReference type="EMBL" id="CP003382">
    <property type="protein sequence ID" value="AFZ68683.1"/>
    <property type="molecule type" value="Genomic_DNA"/>
</dbReference>
<protein>
    <submittedName>
        <fullName evidence="1">Uncharacterized protein</fullName>
    </submittedName>
</protein>
<dbReference type="eggNOG" id="COG0574">
    <property type="taxonomic scope" value="Bacteria"/>
</dbReference>
<sequence>MRYTAIVHTFTEAAQHGPQEVGREVLRLVSLNDSHHGVAPGLVLPADYEEQFYRNNNLPEQLRSLFSPINPRRVDEDALEVLCLKAEALVRASYLLDDDVQRFYRALSAAALNEGRLHVRRDEGSDVEEARVTPPGTQALIALKKLWSRDWTFDAVLERLDAQGSVAIDGRASLIFAGGAGQPDERLAAQLGWSRVLVNEFGVVGA</sequence>